<organism evidence="2 3">
    <name type="scientific">Demequina litorisediminis</name>
    <dbReference type="NCBI Taxonomy" id="1849022"/>
    <lineage>
        <taxon>Bacteria</taxon>
        <taxon>Bacillati</taxon>
        <taxon>Actinomycetota</taxon>
        <taxon>Actinomycetes</taxon>
        <taxon>Micrococcales</taxon>
        <taxon>Demequinaceae</taxon>
        <taxon>Demequina</taxon>
    </lineage>
</organism>
<reference evidence="3" key="1">
    <citation type="journal article" date="2019" name="Int. J. Syst. Evol. Microbiol.">
        <title>The Global Catalogue of Microorganisms (GCM) 10K type strain sequencing project: providing services to taxonomists for standard genome sequencing and annotation.</title>
        <authorList>
            <consortium name="The Broad Institute Genomics Platform"/>
            <consortium name="The Broad Institute Genome Sequencing Center for Infectious Disease"/>
            <person name="Wu L."/>
            <person name="Ma J."/>
        </authorList>
    </citation>
    <scope>NUCLEOTIDE SEQUENCE [LARGE SCALE GENOMIC DNA]</scope>
    <source>
        <strain evidence="3">NBRC 112299</strain>
    </source>
</reference>
<gene>
    <name evidence="2" type="ORF">GCM10025876_29670</name>
</gene>
<evidence type="ECO:0000313" key="2">
    <source>
        <dbReference type="EMBL" id="GMA36763.1"/>
    </source>
</evidence>
<protein>
    <submittedName>
        <fullName evidence="2">Uncharacterized protein</fullName>
    </submittedName>
</protein>
<keyword evidence="3" id="KW-1185">Reference proteome</keyword>
<name>A0ABQ6IHY8_9MICO</name>
<feature type="region of interest" description="Disordered" evidence="1">
    <location>
        <begin position="21"/>
        <end position="47"/>
    </location>
</feature>
<comment type="caution">
    <text evidence="2">The sequence shown here is derived from an EMBL/GenBank/DDBJ whole genome shotgun (WGS) entry which is preliminary data.</text>
</comment>
<accession>A0ABQ6IHY8</accession>
<proteinExistence type="predicted"/>
<evidence type="ECO:0000256" key="1">
    <source>
        <dbReference type="SAM" id="MobiDB-lite"/>
    </source>
</evidence>
<evidence type="ECO:0000313" key="3">
    <source>
        <dbReference type="Proteomes" id="UP001157125"/>
    </source>
</evidence>
<dbReference type="EMBL" id="BSUN01000001">
    <property type="protein sequence ID" value="GMA36763.1"/>
    <property type="molecule type" value="Genomic_DNA"/>
</dbReference>
<dbReference type="Proteomes" id="UP001157125">
    <property type="component" value="Unassembled WGS sequence"/>
</dbReference>
<sequence length="62" mass="5916">MSSRLEDAGFTASASGAVGDAASTHHLSDGTHSVTTAWAAEPGGDSGLITVVVAPTGTGSTS</sequence>